<dbReference type="GeneID" id="101457285"/>
<dbReference type="GO" id="GO:0035965">
    <property type="term" value="P:cardiolipin acyl-chain remodeling"/>
    <property type="evidence" value="ECO:0007669"/>
    <property type="project" value="TreeGrafter"/>
</dbReference>
<evidence type="ECO:0000256" key="5">
    <source>
        <dbReference type="ARBA" id="ARBA00022792"/>
    </source>
</evidence>
<evidence type="ECO:0000256" key="13">
    <source>
        <dbReference type="RuleBase" id="RU365062"/>
    </source>
</evidence>
<keyword evidence="5" id="KW-0999">Mitochondrion inner membrane</keyword>
<dbReference type="PRINTS" id="PR00979">
    <property type="entry name" value="TAFAZZIN"/>
</dbReference>
<dbReference type="EMBL" id="GAMC01014015">
    <property type="protein sequence ID" value="JAB92540.1"/>
    <property type="molecule type" value="mRNA"/>
</dbReference>
<comment type="catalytic activity">
    <reaction evidence="11">
        <text>1'-[1,2-diacyl-sn-glycero-3-phospho],3'-[1-acyl-sn-glycero-3-phospho]-glycerol + a 1,2-diacyl-sn-glycero-3-phosphocholine = a cardiolipin + a 1-acyl-sn-glycero-3-phosphocholine</text>
        <dbReference type="Rhea" id="RHEA:33731"/>
        <dbReference type="ChEBI" id="CHEBI:57643"/>
        <dbReference type="ChEBI" id="CHEBI:58168"/>
        <dbReference type="ChEBI" id="CHEBI:62237"/>
        <dbReference type="ChEBI" id="CHEBI:64743"/>
    </reaction>
    <physiologicalReaction direction="left-to-right" evidence="11">
        <dbReference type="Rhea" id="RHEA:33732"/>
    </physiologicalReaction>
    <physiologicalReaction direction="right-to-left" evidence="11">
        <dbReference type="Rhea" id="RHEA:33733"/>
    </physiologicalReaction>
</comment>
<dbReference type="OrthoDB" id="193467at2759"/>
<keyword evidence="3" id="KW-0808">Transferase</keyword>
<evidence type="ECO:0000259" key="14">
    <source>
        <dbReference type="SMART" id="SM00563"/>
    </source>
</evidence>
<dbReference type="GO" id="GO:0005741">
    <property type="term" value="C:mitochondrial outer membrane"/>
    <property type="evidence" value="ECO:0007669"/>
    <property type="project" value="UniProtKB-SubCell"/>
</dbReference>
<organism evidence="15">
    <name type="scientific">Ceratitis capitata</name>
    <name type="common">Mediterranean fruit fly</name>
    <name type="synonym">Tephritis capitata</name>
    <dbReference type="NCBI Taxonomy" id="7213"/>
    <lineage>
        <taxon>Eukaryota</taxon>
        <taxon>Metazoa</taxon>
        <taxon>Ecdysozoa</taxon>
        <taxon>Arthropoda</taxon>
        <taxon>Hexapoda</taxon>
        <taxon>Insecta</taxon>
        <taxon>Pterygota</taxon>
        <taxon>Neoptera</taxon>
        <taxon>Endopterygota</taxon>
        <taxon>Diptera</taxon>
        <taxon>Brachycera</taxon>
        <taxon>Muscomorpha</taxon>
        <taxon>Tephritoidea</taxon>
        <taxon>Tephritidae</taxon>
        <taxon>Ceratitis</taxon>
        <taxon>Ceratitis</taxon>
    </lineage>
</organism>
<dbReference type="CDD" id="cd07989">
    <property type="entry name" value="LPLAT_AGPAT-like"/>
    <property type="match status" value="1"/>
</dbReference>
<keyword evidence="6" id="KW-0443">Lipid metabolism</keyword>
<evidence type="ECO:0000256" key="6">
    <source>
        <dbReference type="ARBA" id="ARBA00023098"/>
    </source>
</evidence>
<dbReference type="GO" id="GO:0047184">
    <property type="term" value="F:1-acylglycerophosphocholine O-acyltransferase activity"/>
    <property type="evidence" value="ECO:0007669"/>
    <property type="project" value="TreeGrafter"/>
</dbReference>
<dbReference type="SUPFAM" id="SSF69593">
    <property type="entry name" value="Glycerol-3-phosphate (1)-acyltransferase"/>
    <property type="match status" value="1"/>
</dbReference>
<evidence type="ECO:0000256" key="9">
    <source>
        <dbReference type="ARBA" id="ARBA00023315"/>
    </source>
</evidence>
<dbReference type="PANTHER" id="PTHR12497">
    <property type="entry name" value="TAZ PROTEIN TAFAZZIN"/>
    <property type="match status" value="1"/>
</dbReference>
<dbReference type="SMART" id="SM00563">
    <property type="entry name" value="PlsC"/>
    <property type="match status" value="1"/>
</dbReference>
<keyword evidence="7" id="KW-0496">Mitochondrion</keyword>
<evidence type="ECO:0000256" key="4">
    <source>
        <dbReference type="ARBA" id="ARBA00022787"/>
    </source>
</evidence>
<protein>
    <recommendedName>
        <fullName evidence="13">Tafazzin family protein</fullName>
    </recommendedName>
</protein>
<gene>
    <name evidence="15" type="primary">TAZ</name>
</gene>
<comment type="catalytic activity">
    <reaction evidence="12">
        <text>1,2-di-(9Z-octadecenoyl)-sn-glycero-3-phosphocholine + 1-hexadecanoyl-sn-glycero-3-phosphocholine = 1-hexadecanoyl-2-(9Z-octadecenoyl)-sn-glycero-3-phosphocholine + 1-(9Z-octadecenoyl)-sn-glycero-3-phosphocholine</text>
        <dbReference type="Rhea" id="RHEA:43816"/>
        <dbReference type="ChEBI" id="CHEBI:28610"/>
        <dbReference type="ChEBI" id="CHEBI:72998"/>
        <dbReference type="ChEBI" id="CHEBI:73001"/>
        <dbReference type="ChEBI" id="CHEBI:74669"/>
    </reaction>
    <physiologicalReaction direction="left-to-right" evidence="12">
        <dbReference type="Rhea" id="RHEA:43817"/>
    </physiologicalReaction>
    <physiologicalReaction direction="right-to-left" evidence="12">
        <dbReference type="Rhea" id="RHEA:43818"/>
    </physiologicalReaction>
</comment>
<dbReference type="AlphaFoldDB" id="W8AUM7"/>
<comment type="subcellular location">
    <subcellularLocation>
        <location evidence="1">Mitochondrion inner membrane</location>
        <topology evidence="1">Peripheral membrane protein</topology>
        <orientation evidence="1">Intermembrane side</orientation>
    </subcellularLocation>
    <subcellularLocation>
        <location evidence="10">Mitochondrion outer membrane</location>
        <topology evidence="10">Peripheral membrane protein</topology>
        <orientation evidence="10">Intermembrane side</orientation>
    </subcellularLocation>
</comment>
<name>W8AUM7_CERCA</name>
<evidence type="ECO:0000313" key="15">
    <source>
        <dbReference type="EMBL" id="JAB92540.1"/>
    </source>
</evidence>
<evidence type="ECO:0000256" key="11">
    <source>
        <dbReference type="ARBA" id="ARBA00047906"/>
    </source>
</evidence>
<evidence type="ECO:0000256" key="1">
    <source>
        <dbReference type="ARBA" id="ARBA00004137"/>
    </source>
</evidence>
<dbReference type="GO" id="GO:0005743">
    <property type="term" value="C:mitochondrial inner membrane"/>
    <property type="evidence" value="ECO:0007669"/>
    <property type="project" value="UniProtKB-SubCell"/>
</dbReference>
<dbReference type="PANTHER" id="PTHR12497:SF0">
    <property type="entry name" value="TAFAZZIN"/>
    <property type="match status" value="1"/>
</dbReference>
<feature type="domain" description="Phospholipid/glycerol acyltransferase" evidence="14">
    <location>
        <begin position="65"/>
        <end position="189"/>
    </location>
</feature>
<evidence type="ECO:0000256" key="10">
    <source>
        <dbReference type="ARBA" id="ARBA00024323"/>
    </source>
</evidence>
<keyword evidence="4" id="KW-1000">Mitochondrion outer membrane</keyword>
<reference evidence="15" key="2">
    <citation type="journal article" date="2014" name="BMC Genomics">
        <title>A genomic perspective to assessing quality of mass-reared SIT flies used in Mediterranean fruit fly (Ceratitis capitata) eradication in California.</title>
        <authorList>
            <person name="Calla B."/>
            <person name="Hall B."/>
            <person name="Hou S."/>
            <person name="Geib S.M."/>
        </authorList>
    </citation>
    <scope>NUCLEOTIDE SEQUENCE</scope>
</reference>
<dbReference type="EMBL" id="GAMC01014012">
    <property type="protein sequence ID" value="JAB92543.1"/>
    <property type="molecule type" value="mRNA"/>
</dbReference>
<evidence type="ECO:0000256" key="7">
    <source>
        <dbReference type="ARBA" id="ARBA00023128"/>
    </source>
</evidence>
<evidence type="ECO:0000256" key="2">
    <source>
        <dbReference type="ARBA" id="ARBA00010524"/>
    </source>
</evidence>
<accession>W8AUM7</accession>
<keyword evidence="9" id="KW-0012">Acyltransferase</keyword>
<feature type="transmembrane region" description="Helical" evidence="13">
    <location>
        <begin position="20"/>
        <end position="41"/>
    </location>
</feature>
<evidence type="ECO:0000256" key="3">
    <source>
        <dbReference type="ARBA" id="ARBA00022679"/>
    </source>
</evidence>
<dbReference type="CTD" id="36405"/>
<sequence>MGYNIDWIFQRLRYPSGLWYIASQIAITAVGLLAKFVLVFLNKTTVYNKERLLNVIAKRPAGVPLVTVSNHHSCFDDPGLWGVLPVKYVCNTFRIRWSMAAHDICFTNTLHSTFFMYGKCIPVVRGSGVYQHAIDLCIQKCALGHWVHVFPEGKVNMTKEEMRLKWGVGRIIYESPRIPIILPMWHEGMDEVLPNIEPYILNWGKKVTLNIGQPIDLHDFIQDLKDRKVPEPEARKLITDKIQDVFHHLRKETEELHKKRL</sequence>
<comment type="similarity">
    <text evidence="2 13">Belongs to the taffazin family.</text>
</comment>
<proteinExistence type="evidence at transcript level"/>
<keyword evidence="13" id="KW-1133">Transmembrane helix</keyword>
<evidence type="ECO:0000256" key="12">
    <source>
        <dbReference type="ARBA" id="ARBA00049543"/>
    </source>
</evidence>
<dbReference type="InterPro" id="IPR002123">
    <property type="entry name" value="Plipid/glycerol_acylTrfase"/>
</dbReference>
<dbReference type="InterPro" id="IPR000872">
    <property type="entry name" value="Tafazzin"/>
</dbReference>
<dbReference type="Pfam" id="PF01553">
    <property type="entry name" value="Acyltransferase"/>
    <property type="match status" value="1"/>
</dbReference>
<keyword evidence="8 13" id="KW-0472">Membrane</keyword>
<reference evidence="15" key="1">
    <citation type="submission" date="2013-07" db="EMBL/GenBank/DDBJ databases">
        <authorList>
            <person name="Geib S."/>
        </authorList>
    </citation>
    <scope>NUCLEOTIDE SEQUENCE</scope>
</reference>
<keyword evidence="13" id="KW-0812">Transmembrane</keyword>
<evidence type="ECO:0000256" key="8">
    <source>
        <dbReference type="ARBA" id="ARBA00023136"/>
    </source>
</evidence>
<dbReference type="GO" id="GO:0007007">
    <property type="term" value="P:inner mitochondrial membrane organization"/>
    <property type="evidence" value="ECO:0007669"/>
    <property type="project" value="TreeGrafter"/>
</dbReference>